<proteinExistence type="inferred from homology"/>
<gene>
    <name evidence="9" type="ordered locus">DP2556</name>
</gene>
<evidence type="ECO:0000259" key="8">
    <source>
        <dbReference type="PROSITE" id="PS50106"/>
    </source>
</evidence>
<dbReference type="GO" id="GO:0004175">
    <property type="term" value="F:endopeptidase activity"/>
    <property type="evidence" value="ECO:0007669"/>
    <property type="project" value="TreeGrafter"/>
</dbReference>
<dbReference type="OrthoDB" id="9812068at2"/>
<comment type="similarity">
    <text evidence="1 5">Belongs to the peptidase S41A family.</text>
</comment>
<dbReference type="Pfam" id="PF03572">
    <property type="entry name" value="Peptidase_S41"/>
    <property type="match status" value="1"/>
</dbReference>
<evidence type="ECO:0000256" key="2">
    <source>
        <dbReference type="ARBA" id="ARBA00022670"/>
    </source>
</evidence>
<dbReference type="InterPro" id="IPR004447">
    <property type="entry name" value="Peptidase_S41A"/>
</dbReference>
<dbReference type="Gene3D" id="2.30.42.10">
    <property type="match status" value="1"/>
</dbReference>
<evidence type="ECO:0000256" key="3">
    <source>
        <dbReference type="ARBA" id="ARBA00022801"/>
    </source>
</evidence>
<dbReference type="EMBL" id="CR522870">
    <property type="protein sequence ID" value="CAG37285.1"/>
    <property type="molecule type" value="Genomic_DNA"/>
</dbReference>
<dbReference type="Gene3D" id="3.30.750.44">
    <property type="match status" value="1"/>
</dbReference>
<dbReference type="GO" id="GO:0007165">
    <property type="term" value="P:signal transduction"/>
    <property type="evidence" value="ECO:0007669"/>
    <property type="project" value="TreeGrafter"/>
</dbReference>
<protein>
    <submittedName>
        <fullName evidence="9">Probable carboxy-terminal processing protease [Precursor]</fullName>
    </submittedName>
</protein>
<dbReference type="NCBIfam" id="TIGR00225">
    <property type="entry name" value="prc"/>
    <property type="match status" value="1"/>
</dbReference>
<keyword evidence="2 5" id="KW-0645">Protease</keyword>
<sequence length="438" mass="47746">MRQQQITARTLGVCLIFLTLFIANSALAEQKSTDKTYKQLEVFATSLSILEQNYIQPLDPEKSLTDAISGILQGLDPHSSYLSAKEFHDLQSETSGSFSGIGIEVSTRNNNLTIIAPLDGSPAAQAGIEAQDQIIEINGKKTAEMSSQQALMLLRGPIGSSISLSLKREGEENLLHISLIRERISLQSVSFLPLGRDIFYSRITSFQSNTSHDYVEKLNRIKKKREIRGLILDLRNNPGGLLSQAISISDLFISSGAIVHTRGRAAEQNMTFEARDLGEDNDFPMLVLINGGSASASEIVAGALQDQGRAIIVGTDSFGKGSVQTIIPLPNGAALKITTAQYYTPKNRSIQAQGIHPDITLSRLKKGSSCRESADQSTEASLTNHLDNPNGKAKRAPRSAREKKVQKLLADDNQIRVARDILRGILRYSAYQDAQVGE</sequence>
<dbReference type="PANTHER" id="PTHR32060">
    <property type="entry name" value="TAIL-SPECIFIC PROTEASE"/>
    <property type="match status" value="1"/>
</dbReference>
<name>Q6AK41_DESPS</name>
<dbReference type="InterPro" id="IPR005151">
    <property type="entry name" value="Tail-specific_protease"/>
</dbReference>
<dbReference type="AlphaFoldDB" id="Q6AK41"/>
<dbReference type="PANTHER" id="PTHR32060:SF30">
    <property type="entry name" value="CARBOXY-TERMINAL PROCESSING PROTEASE CTPA"/>
    <property type="match status" value="1"/>
</dbReference>
<dbReference type="InterPro" id="IPR029045">
    <property type="entry name" value="ClpP/crotonase-like_dom_sf"/>
</dbReference>
<dbReference type="SMART" id="SM00245">
    <property type="entry name" value="TSPc"/>
    <property type="match status" value="1"/>
</dbReference>
<feature type="region of interest" description="Disordered" evidence="6">
    <location>
        <begin position="366"/>
        <end position="402"/>
    </location>
</feature>
<dbReference type="InterPro" id="IPR036034">
    <property type="entry name" value="PDZ_sf"/>
</dbReference>
<dbReference type="CDD" id="cd07560">
    <property type="entry name" value="Peptidase_S41_CPP"/>
    <property type="match status" value="1"/>
</dbReference>
<keyword evidence="10" id="KW-1185">Reference proteome</keyword>
<dbReference type="RefSeq" id="WP_011189797.1">
    <property type="nucleotide sequence ID" value="NC_006138.1"/>
</dbReference>
<dbReference type="GO" id="GO:0006508">
    <property type="term" value="P:proteolysis"/>
    <property type="evidence" value="ECO:0007669"/>
    <property type="project" value="UniProtKB-KW"/>
</dbReference>
<evidence type="ECO:0000256" key="7">
    <source>
        <dbReference type="SAM" id="SignalP"/>
    </source>
</evidence>
<dbReference type="SMART" id="SM00228">
    <property type="entry name" value="PDZ"/>
    <property type="match status" value="1"/>
</dbReference>
<dbReference type="STRING" id="177439.DP2556"/>
<dbReference type="HOGENOM" id="CLU_017295_1_1_7"/>
<dbReference type="FunFam" id="3.90.226.10:FF:000029">
    <property type="entry name" value="Peptidase, S41 family"/>
    <property type="match status" value="1"/>
</dbReference>
<feature type="signal peptide" evidence="7">
    <location>
        <begin position="1"/>
        <end position="28"/>
    </location>
</feature>
<dbReference type="SUPFAM" id="SSF50156">
    <property type="entry name" value="PDZ domain-like"/>
    <property type="match status" value="1"/>
</dbReference>
<evidence type="ECO:0000313" key="9">
    <source>
        <dbReference type="EMBL" id="CAG37285.1"/>
    </source>
</evidence>
<dbReference type="InterPro" id="IPR041489">
    <property type="entry name" value="PDZ_6"/>
</dbReference>
<keyword evidence="3 5" id="KW-0378">Hydrolase</keyword>
<evidence type="ECO:0000256" key="6">
    <source>
        <dbReference type="SAM" id="MobiDB-lite"/>
    </source>
</evidence>
<dbReference type="SUPFAM" id="SSF52096">
    <property type="entry name" value="ClpP/crotonase"/>
    <property type="match status" value="1"/>
</dbReference>
<dbReference type="Proteomes" id="UP000000602">
    <property type="component" value="Chromosome"/>
</dbReference>
<evidence type="ECO:0000256" key="1">
    <source>
        <dbReference type="ARBA" id="ARBA00009179"/>
    </source>
</evidence>
<dbReference type="GO" id="GO:0030288">
    <property type="term" value="C:outer membrane-bounded periplasmic space"/>
    <property type="evidence" value="ECO:0007669"/>
    <property type="project" value="TreeGrafter"/>
</dbReference>
<dbReference type="Pfam" id="PF17820">
    <property type="entry name" value="PDZ_6"/>
    <property type="match status" value="1"/>
</dbReference>
<evidence type="ECO:0000256" key="4">
    <source>
        <dbReference type="ARBA" id="ARBA00022825"/>
    </source>
</evidence>
<dbReference type="FunFam" id="2.30.42.10:FF:000063">
    <property type="entry name" value="Peptidase, S41 family"/>
    <property type="match status" value="1"/>
</dbReference>
<dbReference type="Gene3D" id="3.90.226.10">
    <property type="entry name" value="2-enoyl-CoA Hydratase, Chain A, domain 1"/>
    <property type="match status" value="1"/>
</dbReference>
<feature type="domain" description="PDZ" evidence="8">
    <location>
        <begin position="87"/>
        <end position="155"/>
    </location>
</feature>
<dbReference type="PROSITE" id="PS50106">
    <property type="entry name" value="PDZ"/>
    <property type="match status" value="1"/>
</dbReference>
<organism evidence="9 10">
    <name type="scientific">Desulfotalea psychrophila (strain LSv54 / DSM 12343)</name>
    <dbReference type="NCBI Taxonomy" id="177439"/>
    <lineage>
        <taxon>Bacteria</taxon>
        <taxon>Pseudomonadati</taxon>
        <taxon>Thermodesulfobacteriota</taxon>
        <taxon>Desulfobulbia</taxon>
        <taxon>Desulfobulbales</taxon>
        <taxon>Desulfocapsaceae</taxon>
        <taxon>Desulfotalea</taxon>
    </lineage>
</organism>
<dbReference type="KEGG" id="dps:DP2556"/>
<dbReference type="MEROPS" id="S41.004"/>
<feature type="chain" id="PRO_5004270853" evidence="7">
    <location>
        <begin position="29"/>
        <end position="438"/>
    </location>
</feature>
<reference evidence="10" key="1">
    <citation type="journal article" date="2004" name="Environ. Microbiol.">
        <title>The genome of Desulfotalea psychrophila, a sulfate-reducing bacterium from permanently cold Arctic sediments.</title>
        <authorList>
            <person name="Rabus R."/>
            <person name="Ruepp A."/>
            <person name="Frickey T."/>
            <person name="Rattei T."/>
            <person name="Fartmann B."/>
            <person name="Stark M."/>
            <person name="Bauer M."/>
            <person name="Zibat A."/>
            <person name="Lombardot T."/>
            <person name="Becker I."/>
            <person name="Amann J."/>
            <person name="Gellner K."/>
            <person name="Teeling H."/>
            <person name="Leuschner W.D."/>
            <person name="Gloeckner F.-O."/>
            <person name="Lupas A.N."/>
            <person name="Amann R."/>
            <person name="Klenk H.-P."/>
        </authorList>
    </citation>
    <scope>NUCLEOTIDE SEQUENCE [LARGE SCALE GENOMIC DNA]</scope>
    <source>
        <strain evidence="10">DSM 12343 / LSv54</strain>
    </source>
</reference>
<dbReference type="CDD" id="cd06782">
    <property type="entry name" value="cpPDZ_CPP-like"/>
    <property type="match status" value="1"/>
</dbReference>
<dbReference type="GO" id="GO:0008236">
    <property type="term" value="F:serine-type peptidase activity"/>
    <property type="evidence" value="ECO:0007669"/>
    <property type="project" value="UniProtKB-KW"/>
</dbReference>
<dbReference type="InterPro" id="IPR001478">
    <property type="entry name" value="PDZ"/>
</dbReference>
<evidence type="ECO:0000256" key="5">
    <source>
        <dbReference type="RuleBase" id="RU004404"/>
    </source>
</evidence>
<keyword evidence="7" id="KW-0732">Signal</keyword>
<accession>Q6AK41</accession>
<dbReference type="eggNOG" id="COG0793">
    <property type="taxonomic scope" value="Bacteria"/>
</dbReference>
<evidence type="ECO:0000313" key="10">
    <source>
        <dbReference type="Proteomes" id="UP000000602"/>
    </source>
</evidence>
<keyword evidence="4 5" id="KW-0720">Serine protease</keyword>
<feature type="compositionally biased region" description="Polar residues" evidence="6">
    <location>
        <begin position="375"/>
        <end position="387"/>
    </location>
</feature>